<protein>
    <recommendedName>
        <fullName evidence="2">UPF0250 protein J2T60_001349</fullName>
    </recommendedName>
</protein>
<dbReference type="PANTHER" id="PTHR38036:SF1">
    <property type="entry name" value="UPF0250 PROTEIN YBED"/>
    <property type="match status" value="1"/>
</dbReference>
<evidence type="ECO:0000313" key="4">
    <source>
        <dbReference type="Proteomes" id="UP001523550"/>
    </source>
</evidence>
<dbReference type="InterPro" id="IPR027471">
    <property type="entry name" value="YbeD-like_sf"/>
</dbReference>
<dbReference type="Gene3D" id="3.30.70.260">
    <property type="match status" value="1"/>
</dbReference>
<name>A0ABT1G7U9_9GAMM</name>
<evidence type="ECO:0000313" key="3">
    <source>
        <dbReference type="EMBL" id="MCP1727384.1"/>
    </source>
</evidence>
<proteinExistence type="inferred from homology"/>
<dbReference type="PANTHER" id="PTHR38036">
    <property type="entry name" value="UPF0250 PROTEIN YBED"/>
    <property type="match status" value="1"/>
</dbReference>
<sequence length="92" mass="10438">MSKQIDEHNTPLEFPCDFPLKIMGRDEAGFREHVIEIVSRQAGADSVVAIRDRESRGGRFISLTVTVRAQSRPQLDDIYRALHASDRVLMTL</sequence>
<dbReference type="EMBL" id="JALJYF010000001">
    <property type="protein sequence ID" value="MCP1727384.1"/>
    <property type="molecule type" value="Genomic_DNA"/>
</dbReference>
<comment type="caution">
    <text evidence="3">The sequence shown here is derived from an EMBL/GenBank/DDBJ whole genome shotgun (WGS) entry which is preliminary data.</text>
</comment>
<evidence type="ECO:0000256" key="1">
    <source>
        <dbReference type="ARBA" id="ARBA00008460"/>
    </source>
</evidence>
<keyword evidence="4" id="KW-1185">Reference proteome</keyword>
<dbReference type="SUPFAM" id="SSF117991">
    <property type="entry name" value="YbeD/HP0495-like"/>
    <property type="match status" value="1"/>
</dbReference>
<dbReference type="InterPro" id="IPR007454">
    <property type="entry name" value="UPF0250_YbeD-like"/>
</dbReference>
<reference evidence="3 4" key="1">
    <citation type="submission" date="2022-03" db="EMBL/GenBank/DDBJ databases">
        <title>Genomic Encyclopedia of Type Strains, Phase III (KMG-III): the genomes of soil and plant-associated and newly described type strains.</title>
        <authorList>
            <person name="Whitman W."/>
        </authorList>
    </citation>
    <scope>NUCLEOTIDE SEQUENCE [LARGE SCALE GENOMIC DNA]</scope>
    <source>
        <strain evidence="3 4">BSker1</strain>
    </source>
</reference>
<dbReference type="Proteomes" id="UP001523550">
    <property type="component" value="Unassembled WGS sequence"/>
</dbReference>
<accession>A0ABT1G7U9</accession>
<dbReference type="HAMAP" id="MF_00659">
    <property type="entry name" value="UPF0250"/>
    <property type="match status" value="1"/>
</dbReference>
<dbReference type="Pfam" id="PF04359">
    <property type="entry name" value="DUF493"/>
    <property type="match status" value="1"/>
</dbReference>
<dbReference type="RefSeq" id="WP_253447223.1">
    <property type="nucleotide sequence ID" value="NZ_JALJYF010000001.1"/>
</dbReference>
<gene>
    <name evidence="3" type="ORF">J2T60_001349</name>
</gene>
<comment type="similarity">
    <text evidence="1 2">Belongs to the UPF0250 family.</text>
</comment>
<evidence type="ECO:0000256" key="2">
    <source>
        <dbReference type="HAMAP-Rule" id="MF_00659"/>
    </source>
</evidence>
<organism evidence="3 4">
    <name type="scientific">Natronospira proteinivora</name>
    <dbReference type="NCBI Taxonomy" id="1807133"/>
    <lineage>
        <taxon>Bacteria</taxon>
        <taxon>Pseudomonadati</taxon>
        <taxon>Pseudomonadota</taxon>
        <taxon>Gammaproteobacteria</taxon>
        <taxon>Natronospirales</taxon>
        <taxon>Natronospiraceae</taxon>
        <taxon>Natronospira</taxon>
    </lineage>
</organism>